<dbReference type="EMBL" id="RCDA01000004">
    <property type="protein sequence ID" value="RLK46994.1"/>
    <property type="molecule type" value="Genomic_DNA"/>
</dbReference>
<dbReference type="GO" id="GO:0008713">
    <property type="term" value="F:ADP-heptose-lipopolysaccharide heptosyltransferase activity"/>
    <property type="evidence" value="ECO:0007669"/>
    <property type="project" value="TreeGrafter"/>
</dbReference>
<protein>
    <submittedName>
        <fullName evidence="3">Heptosyltransferase-3</fullName>
    </submittedName>
</protein>
<dbReference type="SUPFAM" id="SSF53756">
    <property type="entry name" value="UDP-Glycosyltransferase/glycogen phosphorylase"/>
    <property type="match status" value="1"/>
</dbReference>
<dbReference type="PANTHER" id="PTHR30160">
    <property type="entry name" value="TETRAACYLDISACCHARIDE 4'-KINASE-RELATED"/>
    <property type="match status" value="1"/>
</dbReference>
<name>A0A498BSN2_9GAMM</name>
<comment type="caution">
    <text evidence="3">The sequence shown here is derived from an EMBL/GenBank/DDBJ whole genome shotgun (WGS) entry which is preliminary data.</text>
</comment>
<dbReference type="InterPro" id="IPR002201">
    <property type="entry name" value="Glyco_trans_9"/>
</dbReference>
<dbReference type="Pfam" id="PF01075">
    <property type="entry name" value="Glyco_transf_9"/>
    <property type="match status" value="1"/>
</dbReference>
<dbReference type="CDD" id="cd03789">
    <property type="entry name" value="GT9_LPS_heptosyltransferase"/>
    <property type="match status" value="1"/>
</dbReference>
<keyword evidence="1" id="KW-0328">Glycosyltransferase</keyword>
<dbReference type="Gene3D" id="3.40.50.2000">
    <property type="entry name" value="Glycogen Phosphorylase B"/>
    <property type="match status" value="2"/>
</dbReference>
<dbReference type="Proteomes" id="UP000275461">
    <property type="component" value="Unassembled WGS sequence"/>
</dbReference>
<evidence type="ECO:0000256" key="2">
    <source>
        <dbReference type="ARBA" id="ARBA00022679"/>
    </source>
</evidence>
<dbReference type="GO" id="GO:0009244">
    <property type="term" value="P:lipopolysaccharide core region biosynthetic process"/>
    <property type="evidence" value="ECO:0007669"/>
    <property type="project" value="TreeGrafter"/>
</dbReference>
<organism evidence="3 4">
    <name type="scientific">Alkalispirillum mobile</name>
    <dbReference type="NCBI Taxonomy" id="85925"/>
    <lineage>
        <taxon>Bacteria</taxon>
        <taxon>Pseudomonadati</taxon>
        <taxon>Pseudomonadota</taxon>
        <taxon>Gammaproteobacteria</taxon>
        <taxon>Chromatiales</taxon>
        <taxon>Ectothiorhodospiraceae</taxon>
        <taxon>Alkalispirillum</taxon>
    </lineage>
</organism>
<sequence>MLDRHLGNFLVASPVLTHIAREKPGTQAVINASHWALAQRIPGFPEPCVQLQGTGNGIKKGLEFLRALRTVRGTKPSWIADFGGSNTGALLGGLSGAPLRICRKGKPRAGLYNRHAEHPANGSHRIDTYGTLAQAAGLNGKWGWPVVSATSSDRRELEAQALPDPATIVCLHVAGGKGYKHWPLDRYASLCDWLYDQGLRPTLVGAGPDRPSADAVKALCKQQPIDLVQQLSLGTLIARLERCRLFIGNDSGPMHLAAAAGAPIIGLFGPTDPARWGPLTEKRTLIRGTEPIAPEEGKKHVQDGRRMDSIPLEAVTDAITQAL</sequence>
<keyword evidence="4" id="KW-1185">Reference proteome</keyword>
<dbReference type="GO" id="GO:0005829">
    <property type="term" value="C:cytosol"/>
    <property type="evidence" value="ECO:0007669"/>
    <property type="project" value="TreeGrafter"/>
</dbReference>
<dbReference type="InterPro" id="IPR051199">
    <property type="entry name" value="LPS_LOS_Heptosyltrfase"/>
</dbReference>
<dbReference type="AlphaFoldDB" id="A0A498BSN2"/>
<proteinExistence type="predicted"/>
<evidence type="ECO:0000313" key="3">
    <source>
        <dbReference type="EMBL" id="RLK46994.1"/>
    </source>
</evidence>
<accession>A0A498BSN2</accession>
<gene>
    <name evidence="3" type="ORF">DFR31_2308</name>
</gene>
<evidence type="ECO:0000313" key="4">
    <source>
        <dbReference type="Proteomes" id="UP000275461"/>
    </source>
</evidence>
<reference evidence="3 4" key="1">
    <citation type="submission" date="2018-10" db="EMBL/GenBank/DDBJ databases">
        <title>Genomic Encyclopedia of Type Strains, Phase IV (KMG-IV): sequencing the most valuable type-strain genomes for metagenomic binning, comparative biology and taxonomic classification.</title>
        <authorList>
            <person name="Goeker M."/>
        </authorList>
    </citation>
    <scope>NUCLEOTIDE SEQUENCE [LARGE SCALE GENOMIC DNA]</scope>
    <source>
        <strain evidence="3 4">DSM 12769</strain>
    </source>
</reference>
<keyword evidence="2 3" id="KW-0808">Transferase</keyword>
<evidence type="ECO:0000256" key="1">
    <source>
        <dbReference type="ARBA" id="ARBA00022676"/>
    </source>
</evidence>